<organismHost>
    <name type="scientific">Microtus agrestis</name>
    <name type="common">Short-tailed field vole</name>
    <dbReference type="NCBI Taxonomy" id="29092"/>
</organismHost>
<reference evidence="2 3" key="1">
    <citation type="submission" date="2013-03" db="EMBL/GenBank/DDBJ databases">
        <title>Genome-wide comparison of cowpoxviruses reveals a new clade related to Variola virus.</title>
        <authorList>
            <person name="Dabrowski P.W."/>
            <person name="Radonic A."/>
            <person name="Kurth A."/>
            <person name="Nitsche A."/>
        </authorList>
    </citation>
    <scope>NUCLEOTIDE SEQUENCE [LARGE SCALE GENOMIC DNA]</scope>
    <source>
        <strain evidence="2">HumPad07/1</strain>
    </source>
</reference>
<organism evidence="2 3">
    <name type="scientific">Cowpox virus</name>
    <name type="common">CPV</name>
    <dbReference type="NCBI Taxonomy" id="10243"/>
    <lineage>
        <taxon>Viruses</taxon>
        <taxon>Varidnaviria</taxon>
        <taxon>Bamfordvirae</taxon>
        <taxon>Nucleocytoviricota</taxon>
        <taxon>Pokkesviricetes</taxon>
        <taxon>Chitovirales</taxon>
        <taxon>Poxviridae</taxon>
        <taxon>Chordopoxvirinae</taxon>
        <taxon>Orthopoxvirus</taxon>
        <taxon>Orthopoxvirus cowpox</taxon>
    </lineage>
</organism>
<organismHost>
    <name type="scientific">Apodemus sylvaticus</name>
    <name type="common">European woodmouse</name>
    <dbReference type="NCBI Taxonomy" id="10129"/>
</organismHost>
<organismHost>
    <name type="scientific">Bos taurus</name>
    <name type="common">Bovine</name>
    <dbReference type="NCBI Taxonomy" id="9913"/>
</organismHost>
<organismHost>
    <name type="scientific">Loxodonta africana</name>
    <name type="common">African elephant</name>
    <dbReference type="NCBI Taxonomy" id="9785"/>
</organismHost>
<evidence type="ECO:0000256" key="1">
    <source>
        <dbReference type="SAM" id="Phobius"/>
    </source>
</evidence>
<organismHost>
    <name type="scientific">Felis catus</name>
    <name type="common">Cat</name>
    <name type="synonym">Felis silvestris catus</name>
    <dbReference type="NCBI Taxonomy" id="9685"/>
</organismHost>
<organismHost>
    <name type="scientific">Mus musculus</name>
    <name type="common">Mouse</name>
    <dbReference type="NCBI Taxonomy" id="10090"/>
</organismHost>
<protein>
    <submittedName>
        <fullName evidence="2">CPXV225 protein</fullName>
    </submittedName>
</protein>
<evidence type="ECO:0000313" key="2">
    <source>
        <dbReference type="EMBL" id="AGY98308.1"/>
    </source>
</evidence>
<keyword evidence="1" id="KW-0472">Membrane</keyword>
<keyword evidence="1" id="KW-1133">Transmembrane helix</keyword>
<keyword evidence="1" id="KW-0812">Transmembrane</keyword>
<dbReference type="EMBL" id="KC813496">
    <property type="protein sequence ID" value="AGY98308.1"/>
    <property type="molecule type" value="Genomic_DNA"/>
</dbReference>
<sequence>MSTITKKIYCSVFVFFFFFFRTSPIMKK</sequence>
<organismHost>
    <name type="scientific">Homo sapiens</name>
    <name type="common">Human</name>
    <dbReference type="NCBI Taxonomy" id="9606"/>
</organismHost>
<name>U5TFH6_COWPX</name>
<feature type="transmembrane region" description="Helical" evidence="1">
    <location>
        <begin position="7"/>
        <end position="26"/>
    </location>
</feature>
<organismHost>
    <name type="scientific">Myodes glareolus</name>
    <name type="common">Bank vole</name>
    <name type="synonym">Clethrionomys glareolus</name>
    <dbReference type="NCBI Taxonomy" id="447135"/>
</organismHost>
<evidence type="ECO:0000313" key="3">
    <source>
        <dbReference type="Proteomes" id="UP000123982"/>
    </source>
</evidence>
<dbReference type="Proteomes" id="UP000123982">
    <property type="component" value="Segment"/>
</dbReference>
<gene>
    <name evidence="2" type="primary">CPXV225</name>
</gene>
<accession>U5TFH6</accession>
<proteinExistence type="predicted"/>